<evidence type="ECO:0000313" key="2">
    <source>
        <dbReference type="Proteomes" id="UP001431010"/>
    </source>
</evidence>
<gene>
    <name evidence="1" type="ORF">LQG66_02920</name>
</gene>
<sequence length="126" mass="13448">MELRAKALTSCEVVEQGETISLGFEDAAGNPAALSLSVSQAGALVMTLPGLLEMALRTRYGDQALRYTYPLASWTIEQSTDATQRIMTLATLDGFSVRFAIPKDEQNVLGEALLAQYPAAAAVLPN</sequence>
<evidence type="ECO:0000313" key="1">
    <source>
        <dbReference type="EMBL" id="UFZ05291.1"/>
    </source>
</evidence>
<proteinExistence type="predicted"/>
<accession>A0ABY3REM0</accession>
<protein>
    <submittedName>
        <fullName evidence="1">Uncharacterized protein</fullName>
    </submittedName>
</protein>
<keyword evidence="2" id="KW-1185">Reference proteome</keyword>
<name>A0ABY3REM0_9BRAD</name>
<dbReference type="EMBL" id="CP088156">
    <property type="protein sequence ID" value="UFZ05291.1"/>
    <property type="molecule type" value="Genomic_DNA"/>
</dbReference>
<organism evidence="1 2">
    <name type="scientific">Bradyrhizobium ontarionense</name>
    <dbReference type="NCBI Taxonomy" id="2898149"/>
    <lineage>
        <taxon>Bacteria</taxon>
        <taxon>Pseudomonadati</taxon>
        <taxon>Pseudomonadota</taxon>
        <taxon>Alphaproteobacteria</taxon>
        <taxon>Hyphomicrobiales</taxon>
        <taxon>Nitrobacteraceae</taxon>
        <taxon>Bradyrhizobium</taxon>
    </lineage>
</organism>
<dbReference type="RefSeq" id="WP_231323223.1">
    <property type="nucleotide sequence ID" value="NZ_CP088156.1"/>
</dbReference>
<dbReference type="Proteomes" id="UP001431010">
    <property type="component" value="Chromosome"/>
</dbReference>
<reference evidence="1" key="1">
    <citation type="journal article" date="2024" name="Antonie Van Leeuwenhoek">
        <title>Bradyrhizobium ontarionense sp. nov., a novel bacterial symbiont isolated from Aeschynomene indica (Indian jointvetch), harbours photosynthesis, nitrogen fixation and nitrous oxide (N2O) reductase genes.</title>
        <authorList>
            <person name="Bromfield E.S.P."/>
            <person name="Cloutier S."/>
        </authorList>
    </citation>
    <scope>NUCLEOTIDE SEQUENCE</scope>
    <source>
        <strain evidence="1">A19</strain>
    </source>
</reference>